<dbReference type="RefSeq" id="WP_075067594.1">
    <property type="nucleotide sequence ID" value="NZ_LKAJ02000001.1"/>
</dbReference>
<feature type="region of interest" description="Disordered" evidence="1">
    <location>
        <begin position="1"/>
        <end position="51"/>
    </location>
</feature>
<dbReference type="EMBL" id="LKAJ02000001">
    <property type="protein sequence ID" value="MCS5709917.1"/>
    <property type="molecule type" value="Genomic_DNA"/>
</dbReference>
<accession>A0A0Q9YR68</accession>
<keyword evidence="4" id="KW-1185">Reference proteome</keyword>
<name>A0A0Q9YR68_9GAMM</name>
<proteinExistence type="predicted"/>
<comment type="caution">
    <text evidence="2">The sequence shown here is derived from an EMBL/GenBank/DDBJ whole genome shotgun (WGS) entry which is preliminary data.</text>
</comment>
<reference evidence="3" key="2">
    <citation type="journal article" date="2016" name="Genome Announc.">
        <title>Draft Genome Sequences of Two Novel Amoeba-Resistant Intranuclear Bacteria, 'Candidatus Berkiella cookevillensis' and 'Candidatus Berkiella aquae'.</title>
        <authorList>
            <person name="Mehari Y.T."/>
            <person name="Arivett B.A."/>
            <person name="Farone A.L."/>
            <person name="Gunderson J.H."/>
            <person name="Farone M.B."/>
        </authorList>
    </citation>
    <scope>NUCLEOTIDE SEQUENCE</scope>
    <source>
        <strain evidence="3">HT99</strain>
    </source>
</reference>
<reference evidence="2" key="1">
    <citation type="submission" date="2015-09" db="EMBL/GenBank/DDBJ databases">
        <title>Draft Genome Sequences of Two Novel Amoeba-resistant Intranuclear Bacteria, Candidatus Berkiella cookevillensis and Candidatus Berkiella aquae.</title>
        <authorList>
            <person name="Mehari Y.T."/>
            <person name="Arivett B.A."/>
            <person name="Farone A.L."/>
            <person name="Gunderson J.H."/>
            <person name="Farone M.B."/>
        </authorList>
    </citation>
    <scope>NUCLEOTIDE SEQUENCE [LARGE SCALE GENOMIC DNA]</scope>
    <source>
        <strain evidence="2">HT99</strain>
    </source>
</reference>
<gene>
    <name evidence="3" type="ORF">HT99x_000605</name>
    <name evidence="2" type="ORF">HT99x_03003</name>
</gene>
<dbReference type="EMBL" id="LKAJ01000020">
    <property type="protein sequence ID" value="KRG18472.1"/>
    <property type="molecule type" value="Genomic_DNA"/>
</dbReference>
<organism evidence="2">
    <name type="scientific">Candidatus Berkiella aquae</name>
    <dbReference type="NCBI Taxonomy" id="295108"/>
    <lineage>
        <taxon>Bacteria</taxon>
        <taxon>Pseudomonadati</taxon>
        <taxon>Pseudomonadota</taxon>
        <taxon>Gammaproteobacteria</taxon>
        <taxon>Candidatus Berkiellales</taxon>
        <taxon>Candidatus Berkiellaceae</taxon>
        <taxon>Candidatus Berkiella</taxon>
    </lineage>
</organism>
<reference evidence="3" key="3">
    <citation type="submission" date="2021-06" db="EMBL/GenBank/DDBJ databases">
        <title>Genomic Description and Analysis of Intracellular Bacteria, Candidatus Berkiella cookevillensis and Candidatus Berkiella aquae.</title>
        <authorList>
            <person name="Kidane D.T."/>
            <person name="Mehari Y.T."/>
            <person name="Rice F.C."/>
            <person name="Arivett B.A."/>
            <person name="Farone A.L."/>
            <person name="Berk S.G."/>
            <person name="Farone M.B."/>
        </authorList>
    </citation>
    <scope>NUCLEOTIDE SEQUENCE</scope>
    <source>
        <strain evidence="3">HT99</strain>
    </source>
</reference>
<evidence type="ECO:0000256" key="1">
    <source>
        <dbReference type="SAM" id="MobiDB-lite"/>
    </source>
</evidence>
<evidence type="ECO:0000313" key="2">
    <source>
        <dbReference type="EMBL" id="KRG18472.1"/>
    </source>
</evidence>
<protein>
    <submittedName>
        <fullName evidence="2">Uncharacterized protein</fullName>
    </submittedName>
</protein>
<dbReference type="AlphaFoldDB" id="A0A0Q9YR68"/>
<dbReference type="Proteomes" id="UP000051497">
    <property type="component" value="Unassembled WGS sequence"/>
</dbReference>
<evidence type="ECO:0000313" key="4">
    <source>
        <dbReference type="Proteomes" id="UP000051497"/>
    </source>
</evidence>
<sequence length="66" mass="7675">MKPDDKNKEHEEELLKRHKPLEFHKIKPETQKSKEHKKEANPSPNAPLVPCIRCGKTHRKGAKCQP</sequence>
<feature type="compositionally biased region" description="Basic and acidic residues" evidence="1">
    <location>
        <begin position="1"/>
        <end position="40"/>
    </location>
</feature>
<evidence type="ECO:0000313" key="3">
    <source>
        <dbReference type="EMBL" id="MCS5709917.1"/>
    </source>
</evidence>